<dbReference type="Gramene" id="KQK03393">
    <property type="protein sequence ID" value="KQK03393"/>
    <property type="gene ID" value="BRADI_2g07573v3"/>
</dbReference>
<reference evidence="2" key="3">
    <citation type="submission" date="2018-08" db="UniProtKB">
        <authorList>
            <consortium name="EnsemblPlants"/>
        </authorList>
    </citation>
    <scope>IDENTIFICATION</scope>
    <source>
        <strain evidence="2">cv. Bd21</strain>
    </source>
</reference>
<keyword evidence="3" id="KW-1185">Reference proteome</keyword>
<evidence type="ECO:0000313" key="3">
    <source>
        <dbReference type="Proteomes" id="UP000008810"/>
    </source>
</evidence>
<dbReference type="Proteomes" id="UP000008810">
    <property type="component" value="Chromosome 2"/>
</dbReference>
<evidence type="ECO:0000313" key="2">
    <source>
        <dbReference type="EnsemblPlants" id="KQK03393"/>
    </source>
</evidence>
<gene>
    <name evidence="1" type="ORF">BRADI_2g07573v3</name>
</gene>
<accession>A0A0Q3JY41</accession>
<dbReference type="OrthoDB" id="1436450at2759"/>
<evidence type="ECO:0000313" key="1">
    <source>
        <dbReference type="EMBL" id="KQK03393.1"/>
    </source>
</evidence>
<dbReference type="InParanoid" id="A0A0Q3JY41"/>
<evidence type="ECO:0008006" key="4">
    <source>
        <dbReference type="Google" id="ProtNLM"/>
    </source>
</evidence>
<organism evidence="1">
    <name type="scientific">Brachypodium distachyon</name>
    <name type="common">Purple false brome</name>
    <name type="synonym">Trachynia distachya</name>
    <dbReference type="NCBI Taxonomy" id="15368"/>
    <lineage>
        <taxon>Eukaryota</taxon>
        <taxon>Viridiplantae</taxon>
        <taxon>Streptophyta</taxon>
        <taxon>Embryophyta</taxon>
        <taxon>Tracheophyta</taxon>
        <taxon>Spermatophyta</taxon>
        <taxon>Magnoliopsida</taxon>
        <taxon>Liliopsida</taxon>
        <taxon>Poales</taxon>
        <taxon>Poaceae</taxon>
        <taxon>BOP clade</taxon>
        <taxon>Pooideae</taxon>
        <taxon>Stipodae</taxon>
        <taxon>Brachypodieae</taxon>
        <taxon>Brachypodium</taxon>
    </lineage>
</organism>
<protein>
    <recommendedName>
        <fullName evidence="4">Reverse transcriptase zinc-binding domain-containing protein</fullName>
    </recommendedName>
</protein>
<proteinExistence type="predicted"/>
<name>A0A0Q3JY41_BRADI</name>
<dbReference type="EMBL" id="CM000881">
    <property type="protein sequence ID" value="KQK03393.1"/>
    <property type="molecule type" value="Genomic_DNA"/>
</dbReference>
<sequence length="99" mass="11149">MARGPSAGAPFTDWWQETVCSTSTPSMARKGTSRLIMLTAWWIWKHLNDAVFYNATPNIAVSPISPPWSRLMLCCGRMLVQLGLEHCSRRTETLSRVPL</sequence>
<reference evidence="1 2" key="1">
    <citation type="journal article" date="2010" name="Nature">
        <title>Genome sequencing and analysis of the model grass Brachypodium distachyon.</title>
        <authorList>
            <consortium name="International Brachypodium Initiative"/>
        </authorList>
    </citation>
    <scope>NUCLEOTIDE SEQUENCE [LARGE SCALE GENOMIC DNA]</scope>
    <source>
        <strain evidence="1 2">Bd21</strain>
    </source>
</reference>
<reference evidence="1" key="2">
    <citation type="submission" date="2017-06" db="EMBL/GenBank/DDBJ databases">
        <title>WGS assembly of Brachypodium distachyon.</title>
        <authorList>
            <consortium name="The International Brachypodium Initiative"/>
            <person name="Lucas S."/>
            <person name="Harmon-Smith M."/>
            <person name="Lail K."/>
            <person name="Tice H."/>
            <person name="Grimwood J."/>
            <person name="Bruce D."/>
            <person name="Barry K."/>
            <person name="Shu S."/>
            <person name="Lindquist E."/>
            <person name="Wang M."/>
            <person name="Pitluck S."/>
            <person name="Vogel J.P."/>
            <person name="Garvin D.F."/>
            <person name="Mockler T.C."/>
            <person name="Schmutz J."/>
            <person name="Rokhsar D."/>
            <person name="Bevan M.W."/>
        </authorList>
    </citation>
    <scope>NUCLEOTIDE SEQUENCE</scope>
    <source>
        <strain evidence="1">Bd21</strain>
    </source>
</reference>
<dbReference type="AlphaFoldDB" id="A0A0Q3JY41"/>
<dbReference type="EnsemblPlants" id="KQK03393">
    <property type="protein sequence ID" value="KQK03393"/>
    <property type="gene ID" value="BRADI_2g07573v3"/>
</dbReference>